<keyword evidence="6" id="KW-0472">Membrane</keyword>
<comment type="similarity">
    <text evidence="1">Belongs to the ABC transporter superfamily.</text>
</comment>
<dbReference type="Gene3D" id="3.40.50.300">
    <property type="entry name" value="P-loop containing nucleotide triphosphate hydrolases"/>
    <property type="match status" value="1"/>
</dbReference>
<protein>
    <submittedName>
        <fullName evidence="8">ATP-binding cassette domain-containing protein</fullName>
    </submittedName>
</protein>
<feature type="region of interest" description="Disordered" evidence="5">
    <location>
        <begin position="582"/>
        <end position="601"/>
    </location>
</feature>
<evidence type="ECO:0000259" key="7">
    <source>
        <dbReference type="PROSITE" id="PS50893"/>
    </source>
</evidence>
<evidence type="ECO:0000313" key="9">
    <source>
        <dbReference type="Proteomes" id="UP000734511"/>
    </source>
</evidence>
<evidence type="ECO:0000256" key="4">
    <source>
        <dbReference type="ARBA" id="ARBA00022840"/>
    </source>
</evidence>
<dbReference type="InterPro" id="IPR003593">
    <property type="entry name" value="AAA+_ATPase"/>
</dbReference>
<evidence type="ECO:0000256" key="3">
    <source>
        <dbReference type="ARBA" id="ARBA00022741"/>
    </source>
</evidence>
<evidence type="ECO:0000313" key="8">
    <source>
        <dbReference type="EMBL" id="NJP47574.1"/>
    </source>
</evidence>
<gene>
    <name evidence="8" type="ORF">HCN08_29830</name>
</gene>
<keyword evidence="2" id="KW-0813">Transport</keyword>
<keyword evidence="4 8" id="KW-0067">ATP-binding</keyword>
<dbReference type="EMBL" id="JAATEJ010000031">
    <property type="protein sequence ID" value="NJP47574.1"/>
    <property type="molecule type" value="Genomic_DNA"/>
</dbReference>
<name>A0ABX0ZZ67_9ACTN</name>
<dbReference type="GO" id="GO:0005524">
    <property type="term" value="F:ATP binding"/>
    <property type="evidence" value="ECO:0007669"/>
    <property type="project" value="UniProtKB-KW"/>
</dbReference>
<sequence>MIQAIGLTSMPRRGAPPAVADLTFDLRPGEVTGLLGPAGSGKSTALRLLLGLQAGRGATLVDGRPLHELARPGRVIGAVLGDVPGHPRRTARGHLRMLCAAHGLPASRADDVMDGLGLGALADRPLGTYSLAMDRRLAFAVALLADPHALVVDDPARDLAPREAAWVHALVRRHAAAGGAVLLTGRDPGALGRTADRLVVLAGGRIVADQPAEQFAGSRLRPHVAVRSPYAQRLAGLLADDGAEVVAAGGSRIAVYGADSAAVGEIAHRHGILLHQLADRPATAALPAPAPAPAPGPSAHAVPAPARRRLALPARRPRPAPQRTPHSPLHPLRYELRRCFGVRTPWPLVAGTVLASVLGALLLARGGAVPTSPLRLLAGWPAELPLPAAAIGAGAIGALSYGQEFAFPALTAGFGPEPRAPRLLAAKLAVSGGLALLTAALAALADTAVLRLALGPGRVPDPTALSATTVGWAALAVACAWTGVLAACAFRTTALGLSAVLSVPLLVAPALRALLGGRTGRQFREAGGALWSVATGASRADNRAALATLSSAAQPLGLALALSLSCLVVAFAASTLRARRRGRGPTPIRTAGAGGVDSEDV</sequence>
<feature type="transmembrane region" description="Helical" evidence="6">
    <location>
        <begin position="384"/>
        <end position="402"/>
    </location>
</feature>
<keyword evidence="9" id="KW-1185">Reference proteome</keyword>
<keyword evidence="6" id="KW-0812">Transmembrane</keyword>
<feature type="region of interest" description="Disordered" evidence="5">
    <location>
        <begin position="285"/>
        <end position="304"/>
    </location>
</feature>
<feature type="transmembrane region" description="Helical" evidence="6">
    <location>
        <begin position="556"/>
        <end position="576"/>
    </location>
</feature>
<evidence type="ECO:0000256" key="1">
    <source>
        <dbReference type="ARBA" id="ARBA00005417"/>
    </source>
</evidence>
<dbReference type="InterPro" id="IPR027417">
    <property type="entry name" value="P-loop_NTPase"/>
</dbReference>
<reference evidence="8 9" key="1">
    <citation type="submission" date="2020-03" db="EMBL/GenBank/DDBJ databases">
        <title>WGS of actinomycetes isolated from Thailand.</title>
        <authorList>
            <person name="Thawai C."/>
        </authorList>
    </citation>
    <scope>NUCLEOTIDE SEQUENCE [LARGE SCALE GENOMIC DNA]</scope>
    <source>
        <strain evidence="8 9">PRB2-1</strain>
    </source>
</reference>
<comment type="caution">
    <text evidence="8">The sequence shown here is derived from an EMBL/GenBank/DDBJ whole genome shotgun (WGS) entry which is preliminary data.</text>
</comment>
<dbReference type="PANTHER" id="PTHR43335:SF4">
    <property type="entry name" value="ABC TRANSPORTER, ATP-BINDING PROTEIN"/>
    <property type="match status" value="1"/>
</dbReference>
<dbReference type="Pfam" id="PF00005">
    <property type="entry name" value="ABC_tran"/>
    <property type="match status" value="1"/>
</dbReference>
<dbReference type="SUPFAM" id="SSF52540">
    <property type="entry name" value="P-loop containing nucleoside triphosphate hydrolases"/>
    <property type="match status" value="1"/>
</dbReference>
<proteinExistence type="inferred from homology"/>
<feature type="transmembrane region" description="Helical" evidence="6">
    <location>
        <begin position="423"/>
        <end position="444"/>
    </location>
</feature>
<dbReference type="SMART" id="SM00382">
    <property type="entry name" value="AAA"/>
    <property type="match status" value="1"/>
</dbReference>
<keyword evidence="6" id="KW-1133">Transmembrane helix</keyword>
<evidence type="ECO:0000256" key="5">
    <source>
        <dbReference type="SAM" id="MobiDB-lite"/>
    </source>
</evidence>
<dbReference type="RefSeq" id="WP_167986407.1">
    <property type="nucleotide sequence ID" value="NZ_JAATEJ010000031.1"/>
</dbReference>
<organism evidence="8 9">
    <name type="scientific">Actinacidiphila epipremni</name>
    <dbReference type="NCBI Taxonomy" id="2053013"/>
    <lineage>
        <taxon>Bacteria</taxon>
        <taxon>Bacillati</taxon>
        <taxon>Actinomycetota</taxon>
        <taxon>Actinomycetes</taxon>
        <taxon>Kitasatosporales</taxon>
        <taxon>Streptomycetaceae</taxon>
        <taxon>Actinacidiphila</taxon>
    </lineage>
</organism>
<keyword evidence="3" id="KW-0547">Nucleotide-binding</keyword>
<evidence type="ECO:0000256" key="2">
    <source>
        <dbReference type="ARBA" id="ARBA00022448"/>
    </source>
</evidence>
<dbReference type="PROSITE" id="PS50893">
    <property type="entry name" value="ABC_TRANSPORTER_2"/>
    <property type="match status" value="1"/>
</dbReference>
<accession>A0ABX0ZZ67</accession>
<feature type="transmembrane region" description="Helical" evidence="6">
    <location>
        <begin position="464"/>
        <end position="487"/>
    </location>
</feature>
<evidence type="ECO:0000256" key="6">
    <source>
        <dbReference type="SAM" id="Phobius"/>
    </source>
</evidence>
<feature type="transmembrane region" description="Helical" evidence="6">
    <location>
        <begin position="494"/>
        <end position="515"/>
    </location>
</feature>
<feature type="transmembrane region" description="Helical" evidence="6">
    <location>
        <begin position="346"/>
        <end position="364"/>
    </location>
</feature>
<dbReference type="Proteomes" id="UP000734511">
    <property type="component" value="Unassembled WGS sequence"/>
</dbReference>
<dbReference type="PANTHER" id="PTHR43335">
    <property type="entry name" value="ABC TRANSPORTER, ATP-BINDING PROTEIN"/>
    <property type="match status" value="1"/>
</dbReference>
<feature type="domain" description="ABC transporter" evidence="7">
    <location>
        <begin position="2"/>
        <end position="228"/>
    </location>
</feature>
<dbReference type="InterPro" id="IPR003439">
    <property type="entry name" value="ABC_transporter-like_ATP-bd"/>
</dbReference>